<evidence type="ECO:0000313" key="2">
    <source>
        <dbReference type="EMBL" id="WSB69643.1"/>
    </source>
</evidence>
<sequence length="171" mass="19782">MDEQQQEQEREWADNPRLDAWISEQRAAFHAHFPPAADDWDFSIESLDRLEAFIRRRFSSSEEIRAERDSGPVGAATWYLGEVHVRTAGAQWQYGAEPDLAAPEHDRPYVTIPYERLDEYPPADDDPAQDGRPLMAPESELRALFLRGPDNHLRDTLAPYHRLRDIEDDAQ</sequence>
<accession>A0ABZ1FGV9</accession>
<protein>
    <recommendedName>
        <fullName evidence="4">DUF4240 domain-containing protein</fullName>
    </recommendedName>
</protein>
<gene>
    <name evidence="2" type="ORF">OG863_17740</name>
</gene>
<dbReference type="RefSeq" id="WP_326619169.1">
    <property type="nucleotide sequence ID" value="NZ_CP109106.1"/>
</dbReference>
<feature type="region of interest" description="Disordered" evidence="1">
    <location>
        <begin position="117"/>
        <end position="137"/>
    </location>
</feature>
<organism evidence="2 3">
    <name type="scientific">Streptomyces decoyicus</name>
    <dbReference type="NCBI Taxonomy" id="249567"/>
    <lineage>
        <taxon>Bacteria</taxon>
        <taxon>Bacillati</taxon>
        <taxon>Actinomycetota</taxon>
        <taxon>Actinomycetes</taxon>
        <taxon>Kitasatosporales</taxon>
        <taxon>Streptomycetaceae</taxon>
        <taxon>Streptomyces</taxon>
    </lineage>
</organism>
<evidence type="ECO:0008006" key="4">
    <source>
        <dbReference type="Google" id="ProtNLM"/>
    </source>
</evidence>
<keyword evidence="3" id="KW-1185">Reference proteome</keyword>
<proteinExistence type="predicted"/>
<evidence type="ECO:0000256" key="1">
    <source>
        <dbReference type="SAM" id="MobiDB-lite"/>
    </source>
</evidence>
<name>A0ABZ1FGV9_9ACTN</name>
<evidence type="ECO:0000313" key="3">
    <source>
        <dbReference type="Proteomes" id="UP001344251"/>
    </source>
</evidence>
<dbReference type="EMBL" id="CP109106">
    <property type="protein sequence ID" value="WSB69643.1"/>
    <property type="molecule type" value="Genomic_DNA"/>
</dbReference>
<reference evidence="2 3" key="1">
    <citation type="submission" date="2022-10" db="EMBL/GenBank/DDBJ databases">
        <title>The complete genomes of actinobacterial strains from the NBC collection.</title>
        <authorList>
            <person name="Joergensen T.S."/>
            <person name="Alvarez Arevalo M."/>
            <person name="Sterndorff E.B."/>
            <person name="Faurdal D."/>
            <person name="Vuksanovic O."/>
            <person name="Mourched A.-S."/>
            <person name="Charusanti P."/>
            <person name="Shaw S."/>
            <person name="Blin K."/>
            <person name="Weber T."/>
        </authorList>
    </citation>
    <scope>NUCLEOTIDE SEQUENCE [LARGE SCALE GENOMIC DNA]</scope>
    <source>
        <strain evidence="2 3">NBC 01774</strain>
    </source>
</reference>
<dbReference type="Proteomes" id="UP001344251">
    <property type="component" value="Chromosome"/>
</dbReference>